<dbReference type="InterPro" id="IPR039741">
    <property type="entry name" value="UDP-sugar_pyrophosphorylase"/>
</dbReference>
<dbReference type="InterPro" id="IPR002618">
    <property type="entry name" value="UDPGP_fam"/>
</dbReference>
<proteinExistence type="inferred from homology"/>
<gene>
    <name evidence="4" type="ORF">SOIL9_40200</name>
</gene>
<dbReference type="InterPro" id="IPR029044">
    <property type="entry name" value="Nucleotide-diphossugar_trans"/>
</dbReference>
<evidence type="ECO:0000256" key="2">
    <source>
        <dbReference type="ARBA" id="ARBA00022679"/>
    </source>
</evidence>
<keyword evidence="5" id="KW-1185">Reference proteome</keyword>
<evidence type="ECO:0000313" key="4">
    <source>
        <dbReference type="EMBL" id="VTR93694.1"/>
    </source>
</evidence>
<accession>A0A6P2D0T9</accession>
<protein>
    <recommendedName>
        <fullName evidence="6">UDPGP type 1 family protein</fullName>
    </recommendedName>
</protein>
<evidence type="ECO:0000256" key="1">
    <source>
        <dbReference type="ARBA" id="ARBA00010401"/>
    </source>
</evidence>
<reference evidence="4 5" key="1">
    <citation type="submission" date="2019-05" db="EMBL/GenBank/DDBJ databases">
        <authorList>
            <consortium name="Science for Life Laboratories"/>
        </authorList>
    </citation>
    <scope>NUCLEOTIDE SEQUENCE [LARGE SCALE GENOMIC DNA]</scope>
    <source>
        <strain evidence="4">Soil9</strain>
    </source>
</reference>
<evidence type="ECO:0000256" key="3">
    <source>
        <dbReference type="ARBA" id="ARBA00022695"/>
    </source>
</evidence>
<dbReference type="PANTHER" id="PTHR11952:SF2">
    <property type="entry name" value="LD24639P"/>
    <property type="match status" value="1"/>
</dbReference>
<name>A0A6P2D0T9_9BACT</name>
<sequence length="459" mass="49095">MTSPPAELAARLQTHGQEHALLGWDSLTSEARTTLVQQLEALDLAELATLRERANATEALPTQFEPVPITPATFTAEERARGAEALRRGEVAALLVAGGQGSRLGALQPKGMFPAGAISGAPLFQIHAEKVLATGRRYGHAVPLLIMTSPATDAPTRVFFAENNNFGLAPEQITFFQQGTMPAVCPRTGKLLFEAPGKLFLSPNGHGGTLTALADSGALRALVARGVKHVSYFQVDNPLVKVLDPGFIGRHIAANSEASSKVVGKTAPGEKVGVLVSANGRCSIIEYMLLPRPLAEEREPTGELRFRAGSPAIHLFSVAFLERVTRTAAGSLPYRAALKAVAHFDPQTGQSVPTPKEPNAVKFERFIFDALPHADRWLAVETLRAEEFAPIKNASGADSPETARAAQIALHTDWLRRAGIDTHGHAVEVSPLFALDAEQLAEKLRGSEPVKIVEPTVFK</sequence>
<dbReference type="PANTHER" id="PTHR11952">
    <property type="entry name" value="UDP- GLUCOSE PYROPHOSPHORYLASE"/>
    <property type="match status" value="1"/>
</dbReference>
<evidence type="ECO:0008006" key="6">
    <source>
        <dbReference type="Google" id="ProtNLM"/>
    </source>
</evidence>
<keyword evidence="3" id="KW-0548">Nucleotidyltransferase</keyword>
<comment type="similarity">
    <text evidence="1">Belongs to the UDPGP type 1 family.</text>
</comment>
<keyword evidence="2" id="KW-0808">Transferase</keyword>
<organism evidence="4 5">
    <name type="scientific">Gemmata massiliana</name>
    <dbReference type="NCBI Taxonomy" id="1210884"/>
    <lineage>
        <taxon>Bacteria</taxon>
        <taxon>Pseudomonadati</taxon>
        <taxon>Planctomycetota</taxon>
        <taxon>Planctomycetia</taxon>
        <taxon>Gemmatales</taxon>
        <taxon>Gemmataceae</taxon>
        <taxon>Gemmata</taxon>
    </lineage>
</organism>
<dbReference type="Gene3D" id="3.90.550.10">
    <property type="entry name" value="Spore Coat Polysaccharide Biosynthesis Protein SpsA, Chain A"/>
    <property type="match status" value="1"/>
</dbReference>
<dbReference type="Pfam" id="PF01704">
    <property type="entry name" value="UDPGP"/>
    <property type="match status" value="1"/>
</dbReference>
<dbReference type="Proteomes" id="UP000464178">
    <property type="component" value="Chromosome"/>
</dbReference>
<evidence type="ECO:0000313" key="5">
    <source>
        <dbReference type="Proteomes" id="UP000464178"/>
    </source>
</evidence>
<dbReference type="GO" id="GO:0070569">
    <property type="term" value="F:uridylyltransferase activity"/>
    <property type="evidence" value="ECO:0007669"/>
    <property type="project" value="InterPro"/>
</dbReference>
<dbReference type="AlphaFoldDB" id="A0A6P2D0T9"/>
<dbReference type="CDD" id="cd04193">
    <property type="entry name" value="UDPGlcNAc_PPase"/>
    <property type="match status" value="1"/>
</dbReference>
<dbReference type="EMBL" id="LR593886">
    <property type="protein sequence ID" value="VTR93694.1"/>
    <property type="molecule type" value="Genomic_DNA"/>
</dbReference>
<dbReference type="RefSeq" id="WP_162668379.1">
    <property type="nucleotide sequence ID" value="NZ_LR593886.1"/>
</dbReference>
<dbReference type="KEGG" id="gms:SOIL9_40200"/>
<dbReference type="SUPFAM" id="SSF53448">
    <property type="entry name" value="Nucleotide-diphospho-sugar transferases"/>
    <property type="match status" value="1"/>
</dbReference>